<proteinExistence type="predicted"/>
<reference evidence="1" key="1">
    <citation type="submission" date="2023-07" db="EMBL/GenBank/DDBJ databases">
        <title>Sorghum-associated microbial communities from plants grown in Nebraska, USA.</title>
        <authorList>
            <person name="Schachtman D."/>
        </authorList>
    </citation>
    <scope>NUCLEOTIDE SEQUENCE</scope>
    <source>
        <strain evidence="1">DS2795</strain>
    </source>
</reference>
<protein>
    <submittedName>
        <fullName evidence="1">Uncharacterized protein (DUF58 family)</fullName>
    </submittedName>
</protein>
<dbReference type="EMBL" id="JAUSRR010000003">
    <property type="protein sequence ID" value="MDP9923116.1"/>
    <property type="molecule type" value="Genomic_DNA"/>
</dbReference>
<dbReference type="AlphaFoldDB" id="A0AAW8DV37"/>
<evidence type="ECO:0000313" key="2">
    <source>
        <dbReference type="Proteomes" id="UP001244295"/>
    </source>
</evidence>
<accession>A0AAW8DV37</accession>
<sequence>MSPTVISIAALAVYAVSATFVVLSQDRPGIRAQSTFQIGSEGEEPTVAISIVNMGRRPIVLRLWRGDDLMGNTVGTYLQPPEGITLTARKRYDMRLRKADLLPRTPGNGKVLFRDAFFEDTLYRRFNIQGIRGNLQRLWNS</sequence>
<organism evidence="1 2">
    <name type="scientific">Variovorax boronicumulans</name>
    <dbReference type="NCBI Taxonomy" id="436515"/>
    <lineage>
        <taxon>Bacteria</taxon>
        <taxon>Pseudomonadati</taxon>
        <taxon>Pseudomonadota</taxon>
        <taxon>Betaproteobacteria</taxon>
        <taxon>Burkholderiales</taxon>
        <taxon>Comamonadaceae</taxon>
        <taxon>Variovorax</taxon>
    </lineage>
</organism>
<comment type="caution">
    <text evidence="1">The sequence shown here is derived from an EMBL/GenBank/DDBJ whole genome shotgun (WGS) entry which is preliminary data.</text>
</comment>
<gene>
    <name evidence="1" type="ORF">J2W25_002137</name>
</gene>
<dbReference type="Proteomes" id="UP001244295">
    <property type="component" value="Unassembled WGS sequence"/>
</dbReference>
<name>A0AAW8DV37_9BURK</name>
<evidence type="ECO:0000313" key="1">
    <source>
        <dbReference type="EMBL" id="MDP9923116.1"/>
    </source>
</evidence>
<dbReference type="RefSeq" id="WP_307636656.1">
    <property type="nucleotide sequence ID" value="NZ_JAUSRR010000003.1"/>
</dbReference>